<dbReference type="Proteomes" id="UP001139534">
    <property type="component" value="Unassembled WGS sequence"/>
</dbReference>
<reference evidence="2" key="1">
    <citation type="submission" date="2022-04" db="EMBL/GenBank/DDBJ databases">
        <authorList>
            <person name="Seo M.-J."/>
        </authorList>
    </citation>
    <scope>NUCLEOTIDE SEQUENCE</scope>
    <source>
        <strain evidence="2">MBLB2552</strain>
    </source>
</reference>
<keyword evidence="1" id="KW-0472">Membrane</keyword>
<feature type="transmembrane region" description="Helical" evidence="1">
    <location>
        <begin position="121"/>
        <end position="144"/>
    </location>
</feature>
<feature type="transmembrane region" description="Helical" evidence="1">
    <location>
        <begin position="81"/>
        <end position="100"/>
    </location>
</feature>
<gene>
    <name evidence="2" type="ORF">M0651_04885</name>
</gene>
<keyword evidence="3" id="KW-1185">Reference proteome</keyword>
<sequence>MTNRWKNALQTAFEAPKPEDKERFLKTLRYPKISGADFFLSQFRYIRKRVWALSAVIAAMGWAVALSSPQANLWHAEAGRLWTLSALLPFLALLTATELSRSTGCRMAELELSCRFSLPQVVMARAAILGGGNFLILSLLLTLISQRSSYGLLQAATYLLVPYLMTCGVSLWIANRVRGRESVYGCAAAACLVSMTNVVAAGALRFLYTNAFLGYWLLLFAASSLFIGIQLRDLHKRTEERTWDLFLTE</sequence>
<organism evidence="2 3">
    <name type="scientific">Paenibacillus mellifer</name>
    <dbReference type="NCBI Taxonomy" id="2937794"/>
    <lineage>
        <taxon>Bacteria</taxon>
        <taxon>Bacillati</taxon>
        <taxon>Bacillota</taxon>
        <taxon>Bacilli</taxon>
        <taxon>Bacillales</taxon>
        <taxon>Paenibacillaceae</taxon>
        <taxon>Paenibacillus</taxon>
    </lineage>
</organism>
<feature type="transmembrane region" description="Helical" evidence="1">
    <location>
        <begin position="213"/>
        <end position="231"/>
    </location>
</feature>
<evidence type="ECO:0000313" key="3">
    <source>
        <dbReference type="Proteomes" id="UP001139534"/>
    </source>
</evidence>
<protein>
    <submittedName>
        <fullName evidence="2">Uncharacterized protein</fullName>
    </submittedName>
</protein>
<dbReference type="RefSeq" id="WP_248550726.1">
    <property type="nucleotide sequence ID" value="NZ_JALPRK010000003.1"/>
</dbReference>
<comment type="caution">
    <text evidence="2">The sequence shown here is derived from an EMBL/GenBank/DDBJ whole genome shotgun (WGS) entry which is preliminary data.</text>
</comment>
<name>A0A9X1XX17_9BACL</name>
<evidence type="ECO:0000313" key="2">
    <source>
        <dbReference type="EMBL" id="MCK8486508.1"/>
    </source>
</evidence>
<keyword evidence="1" id="KW-0812">Transmembrane</keyword>
<feature type="transmembrane region" description="Helical" evidence="1">
    <location>
        <begin position="50"/>
        <end position="69"/>
    </location>
</feature>
<evidence type="ECO:0000256" key="1">
    <source>
        <dbReference type="SAM" id="Phobius"/>
    </source>
</evidence>
<proteinExistence type="predicted"/>
<feature type="transmembrane region" description="Helical" evidence="1">
    <location>
        <begin position="186"/>
        <end position="207"/>
    </location>
</feature>
<accession>A0A9X1XX17</accession>
<keyword evidence="1" id="KW-1133">Transmembrane helix</keyword>
<feature type="transmembrane region" description="Helical" evidence="1">
    <location>
        <begin position="156"/>
        <end position="174"/>
    </location>
</feature>
<dbReference type="EMBL" id="JALPRK010000003">
    <property type="protein sequence ID" value="MCK8486508.1"/>
    <property type="molecule type" value="Genomic_DNA"/>
</dbReference>
<dbReference type="AlphaFoldDB" id="A0A9X1XX17"/>